<keyword evidence="3" id="KW-1185">Reference proteome</keyword>
<evidence type="ECO:0000256" key="1">
    <source>
        <dbReference type="SAM" id="MobiDB-lite"/>
    </source>
</evidence>
<feature type="compositionally biased region" description="Basic and acidic residues" evidence="1">
    <location>
        <begin position="1"/>
        <end position="10"/>
    </location>
</feature>
<sequence>MSHKLMMESCRKKRQNRRRAENLQPLLYAPQAPPQQQGPPQQQDPVQEPPPPAQPQGAHIKHAERLEAEKEGKTKVKLETAQLMFYQGGQGQSGRGGQGRGPNRGRT</sequence>
<accession>A0AAD7RLN7</accession>
<feature type="compositionally biased region" description="Gly residues" evidence="1">
    <location>
        <begin position="88"/>
        <end position="107"/>
    </location>
</feature>
<organism evidence="2 3">
    <name type="scientific">Aldrovandia affinis</name>
    <dbReference type="NCBI Taxonomy" id="143900"/>
    <lineage>
        <taxon>Eukaryota</taxon>
        <taxon>Metazoa</taxon>
        <taxon>Chordata</taxon>
        <taxon>Craniata</taxon>
        <taxon>Vertebrata</taxon>
        <taxon>Euteleostomi</taxon>
        <taxon>Actinopterygii</taxon>
        <taxon>Neopterygii</taxon>
        <taxon>Teleostei</taxon>
        <taxon>Notacanthiformes</taxon>
        <taxon>Halosauridae</taxon>
        <taxon>Aldrovandia</taxon>
    </lineage>
</organism>
<dbReference type="EMBL" id="JAINUG010000230">
    <property type="protein sequence ID" value="KAJ8386330.1"/>
    <property type="molecule type" value="Genomic_DNA"/>
</dbReference>
<evidence type="ECO:0000313" key="3">
    <source>
        <dbReference type="Proteomes" id="UP001221898"/>
    </source>
</evidence>
<dbReference type="AlphaFoldDB" id="A0AAD7RLN7"/>
<name>A0AAD7RLN7_9TELE</name>
<feature type="region of interest" description="Disordered" evidence="1">
    <location>
        <begin position="1"/>
        <end position="61"/>
    </location>
</feature>
<reference evidence="2" key="1">
    <citation type="journal article" date="2023" name="Science">
        <title>Genome structures resolve the early diversification of teleost fishes.</title>
        <authorList>
            <person name="Parey E."/>
            <person name="Louis A."/>
            <person name="Montfort J."/>
            <person name="Bouchez O."/>
            <person name="Roques C."/>
            <person name="Iampietro C."/>
            <person name="Lluch J."/>
            <person name="Castinel A."/>
            <person name="Donnadieu C."/>
            <person name="Desvignes T."/>
            <person name="Floi Bucao C."/>
            <person name="Jouanno E."/>
            <person name="Wen M."/>
            <person name="Mejri S."/>
            <person name="Dirks R."/>
            <person name="Jansen H."/>
            <person name="Henkel C."/>
            <person name="Chen W.J."/>
            <person name="Zahm M."/>
            <person name="Cabau C."/>
            <person name="Klopp C."/>
            <person name="Thompson A.W."/>
            <person name="Robinson-Rechavi M."/>
            <person name="Braasch I."/>
            <person name="Lecointre G."/>
            <person name="Bobe J."/>
            <person name="Postlethwait J.H."/>
            <person name="Berthelot C."/>
            <person name="Roest Crollius H."/>
            <person name="Guiguen Y."/>
        </authorList>
    </citation>
    <scope>NUCLEOTIDE SEQUENCE</scope>
    <source>
        <strain evidence="2">NC1722</strain>
    </source>
</reference>
<feature type="region of interest" description="Disordered" evidence="1">
    <location>
        <begin position="84"/>
        <end position="107"/>
    </location>
</feature>
<evidence type="ECO:0000313" key="2">
    <source>
        <dbReference type="EMBL" id="KAJ8386330.1"/>
    </source>
</evidence>
<gene>
    <name evidence="2" type="ORF">AAFF_G00174270</name>
</gene>
<protein>
    <submittedName>
        <fullName evidence="2">Uncharacterized protein</fullName>
    </submittedName>
</protein>
<proteinExistence type="predicted"/>
<dbReference type="Proteomes" id="UP001221898">
    <property type="component" value="Unassembled WGS sequence"/>
</dbReference>
<comment type="caution">
    <text evidence="2">The sequence shown here is derived from an EMBL/GenBank/DDBJ whole genome shotgun (WGS) entry which is preliminary data.</text>
</comment>